<proteinExistence type="predicted"/>
<evidence type="ECO:0000313" key="1">
    <source>
        <dbReference type="EMBL" id="PTQ84494.1"/>
    </source>
</evidence>
<gene>
    <name evidence="1" type="ORF">C8U37_10861</name>
</gene>
<protein>
    <submittedName>
        <fullName evidence="1">Uncharacterized protein</fullName>
    </submittedName>
</protein>
<accession>A0A2T5IKZ2</accession>
<comment type="caution">
    <text evidence="1">The sequence shown here is derived from an EMBL/GenBank/DDBJ whole genome shotgun (WGS) entry which is preliminary data.</text>
</comment>
<reference evidence="1 2" key="1">
    <citation type="submission" date="2018-04" db="EMBL/GenBank/DDBJ databases">
        <title>Genomic Encyclopedia of Archaeal and Bacterial Type Strains, Phase II (KMG-II): from individual species to whole genera.</title>
        <authorList>
            <person name="Goeker M."/>
        </authorList>
    </citation>
    <scope>NUCLEOTIDE SEQUENCE [LARGE SCALE GENOMIC DNA]</scope>
    <source>
        <strain evidence="1 2">DSM 18806</strain>
    </source>
</reference>
<sequence length="61" mass="6846">MLKQSFRFCLIFFVYRFVFPGEGPLAGKSTTIRMLITVEAILIGNFARITRHLPGEGLLTG</sequence>
<dbReference type="Proteomes" id="UP000244161">
    <property type="component" value="Unassembled WGS sequence"/>
</dbReference>
<dbReference type="EMBL" id="QAOM01000008">
    <property type="protein sequence ID" value="PTQ84494.1"/>
    <property type="molecule type" value="Genomic_DNA"/>
</dbReference>
<keyword evidence="2" id="KW-1185">Reference proteome</keyword>
<name>A0A2T5IKZ2_9LACT</name>
<organism evidence="1 2">
    <name type="scientific">Trichococcus patagoniensis</name>
    <dbReference type="NCBI Taxonomy" id="382641"/>
    <lineage>
        <taxon>Bacteria</taxon>
        <taxon>Bacillati</taxon>
        <taxon>Bacillota</taxon>
        <taxon>Bacilli</taxon>
        <taxon>Lactobacillales</taxon>
        <taxon>Carnobacteriaceae</taxon>
        <taxon>Trichococcus</taxon>
    </lineage>
</organism>
<dbReference type="AlphaFoldDB" id="A0A2T5IKZ2"/>
<evidence type="ECO:0000313" key="2">
    <source>
        <dbReference type="Proteomes" id="UP000244161"/>
    </source>
</evidence>